<keyword evidence="2" id="KW-0560">Oxidoreductase</keyword>
<proteinExistence type="predicted"/>
<evidence type="ECO:0000259" key="3">
    <source>
        <dbReference type="Pfam" id="PF02771"/>
    </source>
</evidence>
<dbReference type="InterPro" id="IPR013786">
    <property type="entry name" value="AcylCoA_DH/ox_N"/>
</dbReference>
<name>A0ABD5P0S7_9EURY</name>
<dbReference type="InterPro" id="IPR052033">
    <property type="entry name" value="Glutaryl-CoA_DH_mitochondrial"/>
</dbReference>
<reference evidence="4 5" key="1">
    <citation type="journal article" date="2014" name="Int. J. Syst. Evol. Microbiol.">
        <title>Complete genome sequence of Corynebacterium casei LMG S-19264T (=DSM 44701T), isolated from a smear-ripened cheese.</title>
        <authorList>
            <consortium name="US DOE Joint Genome Institute (JGI-PGF)"/>
            <person name="Walter F."/>
            <person name="Albersmeier A."/>
            <person name="Kalinowski J."/>
            <person name="Ruckert C."/>
        </authorList>
    </citation>
    <scope>NUCLEOTIDE SEQUENCE [LARGE SCALE GENOMIC DNA]</scope>
    <source>
        <strain evidence="4 5">IBRC-M 10912</strain>
    </source>
</reference>
<dbReference type="AlphaFoldDB" id="A0ABD5P0S7"/>
<evidence type="ECO:0000256" key="2">
    <source>
        <dbReference type="ARBA" id="ARBA00023002"/>
    </source>
</evidence>
<evidence type="ECO:0000313" key="5">
    <source>
        <dbReference type="Proteomes" id="UP001595821"/>
    </source>
</evidence>
<dbReference type="InterPro" id="IPR037069">
    <property type="entry name" value="AcylCoA_DH/ox_N_sf"/>
</dbReference>
<protein>
    <submittedName>
        <fullName evidence="4">Acyl-CoA dehydrogenase family protein</fullName>
    </submittedName>
</protein>
<evidence type="ECO:0000313" key="4">
    <source>
        <dbReference type="EMBL" id="MFC4247653.1"/>
    </source>
</evidence>
<dbReference type="EMBL" id="JBHSDJ010000085">
    <property type="protein sequence ID" value="MFC4247653.1"/>
    <property type="molecule type" value="Genomic_DNA"/>
</dbReference>
<gene>
    <name evidence="4" type="ORF">ACFOZ7_11835</name>
</gene>
<dbReference type="PANTHER" id="PTHR42807">
    <property type="entry name" value="GLUTARYL-COA DEHYDROGENASE, MITOCHONDRIAL"/>
    <property type="match status" value="1"/>
</dbReference>
<dbReference type="Proteomes" id="UP001595821">
    <property type="component" value="Unassembled WGS sequence"/>
</dbReference>
<feature type="non-terminal residue" evidence="4">
    <location>
        <position position="77"/>
    </location>
</feature>
<dbReference type="Gene3D" id="1.10.540.10">
    <property type="entry name" value="Acyl-CoA dehydrogenase/oxidase, N-terminal domain"/>
    <property type="match status" value="1"/>
</dbReference>
<keyword evidence="1" id="KW-0809">Transit peptide</keyword>
<evidence type="ECO:0000256" key="1">
    <source>
        <dbReference type="ARBA" id="ARBA00022946"/>
    </source>
</evidence>
<sequence length="77" mass="8694">MTLDYLGLESDLSSEERLIRDSAREFVDEEVRPEIDQHYVDGTFPTELIPEMGEMGFYAPNLEGYGSPNVSETAYGL</sequence>
<dbReference type="InterPro" id="IPR009100">
    <property type="entry name" value="AcylCoA_DH/oxidase_NM_dom_sf"/>
</dbReference>
<comment type="caution">
    <text evidence="4">The sequence shown here is derived from an EMBL/GenBank/DDBJ whole genome shotgun (WGS) entry which is preliminary data.</text>
</comment>
<accession>A0ABD5P0S7</accession>
<feature type="domain" description="Acyl-CoA dehydrogenase/oxidase N-terminal" evidence="3">
    <location>
        <begin position="14"/>
        <end position="76"/>
    </location>
</feature>
<dbReference type="Pfam" id="PF02771">
    <property type="entry name" value="Acyl-CoA_dh_N"/>
    <property type="match status" value="1"/>
</dbReference>
<organism evidence="4 5">
    <name type="scientific">Natribaculum luteum</name>
    <dbReference type="NCBI Taxonomy" id="1586232"/>
    <lineage>
        <taxon>Archaea</taxon>
        <taxon>Methanobacteriati</taxon>
        <taxon>Methanobacteriota</taxon>
        <taxon>Stenosarchaea group</taxon>
        <taxon>Halobacteria</taxon>
        <taxon>Halobacteriales</taxon>
        <taxon>Natrialbaceae</taxon>
        <taxon>Natribaculum</taxon>
    </lineage>
</organism>
<dbReference type="SUPFAM" id="SSF56645">
    <property type="entry name" value="Acyl-CoA dehydrogenase NM domain-like"/>
    <property type="match status" value="1"/>
</dbReference>
<dbReference type="PANTHER" id="PTHR42807:SF1">
    <property type="entry name" value="GLUTARYL-COA DEHYDROGENASE, MITOCHONDRIAL"/>
    <property type="match status" value="1"/>
</dbReference>
<dbReference type="RefSeq" id="WP_377071148.1">
    <property type="nucleotide sequence ID" value="NZ_JBHSDJ010000085.1"/>
</dbReference>
<dbReference type="GO" id="GO:0016491">
    <property type="term" value="F:oxidoreductase activity"/>
    <property type="evidence" value="ECO:0007669"/>
    <property type="project" value="UniProtKB-KW"/>
</dbReference>